<evidence type="ECO:0008006" key="2">
    <source>
        <dbReference type="Google" id="ProtNLM"/>
    </source>
</evidence>
<accession>X0XFA3</accession>
<dbReference type="AlphaFoldDB" id="X0XFA3"/>
<evidence type="ECO:0000313" key="1">
    <source>
        <dbReference type="EMBL" id="GAG35328.1"/>
    </source>
</evidence>
<comment type="caution">
    <text evidence="1">The sequence shown here is derived from an EMBL/GenBank/DDBJ whole genome shotgun (WGS) entry which is preliminary data.</text>
</comment>
<name>X0XFA3_9ZZZZ</name>
<sequence>NVKLIALYVHVNTRGAVTSITIRVPDELKEKMKRLSEINWSEVARRAIENRVDLELSRREKDWDAISKASARIDGIYERLRAEHGTVGFDSSETVRSWRDQRYGATS</sequence>
<feature type="non-terminal residue" evidence="1">
    <location>
        <position position="1"/>
    </location>
</feature>
<gene>
    <name evidence="1" type="ORF">S01H1_65213</name>
</gene>
<protein>
    <recommendedName>
        <fullName evidence="2">Ribbon-helix-helix protein CopG domain-containing protein</fullName>
    </recommendedName>
</protein>
<dbReference type="EMBL" id="BARS01043037">
    <property type="protein sequence ID" value="GAG35328.1"/>
    <property type="molecule type" value="Genomic_DNA"/>
</dbReference>
<reference evidence="1" key="1">
    <citation type="journal article" date="2014" name="Front. Microbiol.">
        <title>High frequency of phylogenetically diverse reductive dehalogenase-homologous genes in deep subseafloor sedimentary metagenomes.</title>
        <authorList>
            <person name="Kawai M."/>
            <person name="Futagami T."/>
            <person name="Toyoda A."/>
            <person name="Takaki Y."/>
            <person name="Nishi S."/>
            <person name="Hori S."/>
            <person name="Arai W."/>
            <person name="Tsubouchi T."/>
            <person name="Morono Y."/>
            <person name="Uchiyama I."/>
            <person name="Ito T."/>
            <person name="Fujiyama A."/>
            <person name="Inagaki F."/>
            <person name="Takami H."/>
        </authorList>
    </citation>
    <scope>NUCLEOTIDE SEQUENCE</scope>
    <source>
        <strain evidence="1">Expedition CK06-06</strain>
    </source>
</reference>
<organism evidence="1">
    <name type="scientific">marine sediment metagenome</name>
    <dbReference type="NCBI Taxonomy" id="412755"/>
    <lineage>
        <taxon>unclassified sequences</taxon>
        <taxon>metagenomes</taxon>
        <taxon>ecological metagenomes</taxon>
    </lineage>
</organism>
<proteinExistence type="predicted"/>